<organism evidence="2 3">
    <name type="scientific">Algicella marina</name>
    <dbReference type="NCBI Taxonomy" id="2683284"/>
    <lineage>
        <taxon>Bacteria</taxon>
        <taxon>Pseudomonadati</taxon>
        <taxon>Pseudomonadota</taxon>
        <taxon>Alphaproteobacteria</taxon>
        <taxon>Rhodobacterales</taxon>
        <taxon>Paracoccaceae</taxon>
        <taxon>Algicella</taxon>
    </lineage>
</organism>
<feature type="transmembrane region" description="Helical" evidence="1">
    <location>
        <begin position="21"/>
        <end position="39"/>
    </location>
</feature>
<dbReference type="KEGG" id="amaq:GO499_04375"/>
<protein>
    <submittedName>
        <fullName evidence="2">Uncharacterized protein</fullName>
    </submittedName>
</protein>
<dbReference type="Proteomes" id="UP000464495">
    <property type="component" value="Chromosome"/>
</dbReference>
<keyword evidence="1" id="KW-0472">Membrane</keyword>
<evidence type="ECO:0000256" key="1">
    <source>
        <dbReference type="SAM" id="Phobius"/>
    </source>
</evidence>
<keyword evidence="1" id="KW-0812">Transmembrane</keyword>
<accession>A0A6P1SY58</accession>
<name>A0A6P1SY58_9RHOB</name>
<keyword evidence="3" id="KW-1185">Reference proteome</keyword>
<gene>
    <name evidence="2" type="ORF">GO499_04375</name>
</gene>
<dbReference type="EMBL" id="CP046620">
    <property type="protein sequence ID" value="QHQ34475.1"/>
    <property type="molecule type" value="Genomic_DNA"/>
</dbReference>
<reference evidence="2 3" key="1">
    <citation type="submission" date="2019-12" db="EMBL/GenBank/DDBJ databases">
        <title>Complete genome sequence of Algicella marina strain 9Alg 56(T) isolated from the red alga Tichocarpus crinitus.</title>
        <authorList>
            <person name="Kim S.-G."/>
            <person name="Nedashkovskaya O.I."/>
        </authorList>
    </citation>
    <scope>NUCLEOTIDE SEQUENCE [LARGE SCALE GENOMIC DNA]</scope>
    <source>
        <strain evidence="2 3">9Alg 56</strain>
    </source>
</reference>
<keyword evidence="1" id="KW-1133">Transmembrane helix</keyword>
<proteinExistence type="predicted"/>
<dbReference type="RefSeq" id="WP_161861044.1">
    <property type="nucleotide sequence ID" value="NZ_CP046620.1"/>
</dbReference>
<evidence type="ECO:0000313" key="3">
    <source>
        <dbReference type="Proteomes" id="UP000464495"/>
    </source>
</evidence>
<dbReference type="AlphaFoldDB" id="A0A6P1SY58"/>
<evidence type="ECO:0000313" key="2">
    <source>
        <dbReference type="EMBL" id="QHQ34475.1"/>
    </source>
</evidence>
<sequence>MTPELHFREAAPAPQIHQVRRALVLLLVFLLGYGIATIQRAPDVQGAGLGATPAQIGDWHGNVMRSGR</sequence>